<dbReference type="InterPro" id="IPR044751">
    <property type="entry name" value="Ion_transp-like_CBS"/>
</dbReference>
<dbReference type="PANTHER" id="PTHR22777">
    <property type="entry name" value="HEMOLYSIN-RELATED"/>
    <property type="match status" value="1"/>
</dbReference>
<dbReference type="RefSeq" id="WP_128756150.1">
    <property type="nucleotide sequence ID" value="NZ_QOVM01000001.1"/>
</dbReference>
<keyword evidence="2 8" id="KW-0812">Transmembrane</keyword>
<feature type="domain" description="CNNM transmembrane" evidence="12">
    <location>
        <begin position="1"/>
        <end position="191"/>
    </location>
</feature>
<dbReference type="Pfam" id="PF00571">
    <property type="entry name" value="CBS"/>
    <property type="match status" value="2"/>
</dbReference>
<dbReference type="Pfam" id="PF01595">
    <property type="entry name" value="CNNM"/>
    <property type="match status" value="1"/>
</dbReference>
<feature type="region of interest" description="Disordered" evidence="9">
    <location>
        <begin position="365"/>
        <end position="388"/>
    </location>
</feature>
<keyword evidence="5 7" id="KW-0129">CBS domain</keyword>
<comment type="caution">
    <text evidence="13">The sequence shown here is derived from an EMBL/GenBank/DDBJ whole genome shotgun (WGS) entry which is preliminary data.</text>
</comment>
<dbReference type="CDD" id="cd04590">
    <property type="entry name" value="CBS_pair_CorC_HlyC_assoc"/>
    <property type="match status" value="1"/>
</dbReference>
<dbReference type="PROSITE" id="PS51846">
    <property type="entry name" value="CNNM"/>
    <property type="match status" value="1"/>
</dbReference>
<evidence type="ECO:0000256" key="3">
    <source>
        <dbReference type="ARBA" id="ARBA00022737"/>
    </source>
</evidence>
<keyword evidence="3" id="KW-0677">Repeat</keyword>
<dbReference type="SUPFAM" id="SSF54631">
    <property type="entry name" value="CBS-domain pair"/>
    <property type="match status" value="1"/>
</dbReference>
<evidence type="ECO:0000259" key="12">
    <source>
        <dbReference type="PROSITE" id="PS51846"/>
    </source>
</evidence>
<feature type="transmembrane region" description="Helical" evidence="10">
    <location>
        <begin position="58"/>
        <end position="76"/>
    </location>
</feature>
<dbReference type="InterPro" id="IPR000644">
    <property type="entry name" value="CBS_dom"/>
</dbReference>
<keyword evidence="6 8" id="KW-0472">Membrane</keyword>
<evidence type="ECO:0000256" key="8">
    <source>
        <dbReference type="PROSITE-ProRule" id="PRU01193"/>
    </source>
</evidence>
<evidence type="ECO:0000313" key="14">
    <source>
        <dbReference type="Proteomes" id="UP000289238"/>
    </source>
</evidence>
<sequence length="388" mass="43545">MALLIAFALISIFFSFLCSILEAVLLSITPSFIRIKTKEGHRYAQTLANFKKDIDKPLIAILTLNTIAHTVGAILVGDQAGKMALDSGWDFSFLGLNFVAIVSTIMTLLILILSEIIPKTIGATYWKSLGNFTAKTLTLIIIFLKYTGVLWLLTQVTKLVGKSAHVSTMSREEFMALTDAAEKEGVFEDNETTVIKNLLVFKSVMAKDVMTPFPVVITEDETKTLKQFQKEHPHLKFSRIPVYSEKSHNITGFILKDDVLEEIVDEHGEKLLSDIKRDILIVDADQPIPQLFDTFVTSRGHIALVTDHFGNTIGVVTMEDIIETLLGLEIMDESDTIEDMQVQARKNWERRAKRMGIVLDKIPDEPETVELSPQHDVNVKNEDIDKPE</sequence>
<evidence type="ECO:0000259" key="11">
    <source>
        <dbReference type="PROSITE" id="PS51371"/>
    </source>
</evidence>
<evidence type="ECO:0000256" key="7">
    <source>
        <dbReference type="PROSITE-ProRule" id="PRU00703"/>
    </source>
</evidence>
<dbReference type="OrthoDB" id="9798188at2"/>
<organism evidence="13 14">
    <name type="scientific">Leeuwenhoekiella aequorea</name>
    <dbReference type="NCBI Taxonomy" id="283736"/>
    <lineage>
        <taxon>Bacteria</taxon>
        <taxon>Pseudomonadati</taxon>
        <taxon>Bacteroidota</taxon>
        <taxon>Flavobacteriia</taxon>
        <taxon>Flavobacteriales</taxon>
        <taxon>Flavobacteriaceae</taxon>
        <taxon>Leeuwenhoekiella</taxon>
    </lineage>
</organism>
<dbReference type="AlphaFoldDB" id="A0A4Q0PCW0"/>
<evidence type="ECO:0000256" key="2">
    <source>
        <dbReference type="ARBA" id="ARBA00022692"/>
    </source>
</evidence>
<name>A0A4Q0PCW0_9FLAO</name>
<feature type="transmembrane region" description="Helical" evidence="10">
    <location>
        <begin position="134"/>
        <end position="153"/>
    </location>
</feature>
<accession>A0A4Q0PCW0</accession>
<dbReference type="EMBL" id="QOVM01000001">
    <property type="protein sequence ID" value="RXG24408.1"/>
    <property type="molecule type" value="Genomic_DNA"/>
</dbReference>
<keyword evidence="4 8" id="KW-1133">Transmembrane helix</keyword>
<comment type="subcellular location">
    <subcellularLocation>
        <location evidence="1">Membrane</location>
        <topology evidence="1">Multi-pass membrane protein</topology>
    </subcellularLocation>
</comment>
<gene>
    <name evidence="13" type="ORF">DSM00_196</name>
</gene>
<feature type="transmembrane region" description="Helical" evidence="10">
    <location>
        <begin position="6"/>
        <end position="28"/>
    </location>
</feature>
<proteinExistence type="predicted"/>
<feature type="transmembrane region" description="Helical" evidence="10">
    <location>
        <begin position="91"/>
        <end position="113"/>
    </location>
</feature>
<evidence type="ECO:0000256" key="1">
    <source>
        <dbReference type="ARBA" id="ARBA00004141"/>
    </source>
</evidence>
<dbReference type="PROSITE" id="PS51371">
    <property type="entry name" value="CBS"/>
    <property type="match status" value="2"/>
</dbReference>
<feature type="domain" description="CBS" evidence="11">
    <location>
        <begin position="275"/>
        <end position="333"/>
    </location>
</feature>
<dbReference type="InterPro" id="IPR002550">
    <property type="entry name" value="CNNM"/>
</dbReference>
<dbReference type="GO" id="GO:0005886">
    <property type="term" value="C:plasma membrane"/>
    <property type="evidence" value="ECO:0007669"/>
    <property type="project" value="TreeGrafter"/>
</dbReference>
<evidence type="ECO:0000256" key="10">
    <source>
        <dbReference type="SAM" id="Phobius"/>
    </source>
</evidence>
<feature type="domain" description="CBS" evidence="11">
    <location>
        <begin position="210"/>
        <end position="269"/>
    </location>
</feature>
<evidence type="ECO:0000256" key="5">
    <source>
        <dbReference type="ARBA" id="ARBA00023122"/>
    </source>
</evidence>
<evidence type="ECO:0000256" key="6">
    <source>
        <dbReference type="ARBA" id="ARBA00023136"/>
    </source>
</evidence>
<dbReference type="Proteomes" id="UP000289238">
    <property type="component" value="Unassembled WGS sequence"/>
</dbReference>
<keyword evidence="14" id="KW-1185">Reference proteome</keyword>
<evidence type="ECO:0000256" key="4">
    <source>
        <dbReference type="ARBA" id="ARBA00022989"/>
    </source>
</evidence>
<dbReference type="PANTHER" id="PTHR22777:SF4">
    <property type="entry name" value="UPF0053 PROTEIN SLL1254"/>
    <property type="match status" value="1"/>
</dbReference>
<dbReference type="InterPro" id="IPR046342">
    <property type="entry name" value="CBS_dom_sf"/>
</dbReference>
<reference evidence="13 14" key="1">
    <citation type="submission" date="2018-07" db="EMBL/GenBank/DDBJ databases">
        <title>Leeuwenhoekiella genomics.</title>
        <authorList>
            <person name="Tahon G."/>
            <person name="Willems A."/>
        </authorList>
    </citation>
    <scope>NUCLEOTIDE SEQUENCE [LARGE SCALE GENOMIC DNA]</scope>
    <source>
        <strain evidence="13 14">LMG 22550</strain>
    </source>
</reference>
<evidence type="ECO:0000313" key="13">
    <source>
        <dbReference type="EMBL" id="RXG24408.1"/>
    </source>
</evidence>
<feature type="compositionally biased region" description="Basic and acidic residues" evidence="9">
    <location>
        <begin position="377"/>
        <end position="388"/>
    </location>
</feature>
<protein>
    <submittedName>
        <fullName evidence="13">CBS domain containing-hemolysin-like protein</fullName>
    </submittedName>
</protein>
<evidence type="ECO:0000256" key="9">
    <source>
        <dbReference type="SAM" id="MobiDB-lite"/>
    </source>
</evidence>
<dbReference type="Gene3D" id="3.10.580.10">
    <property type="entry name" value="CBS-domain"/>
    <property type="match status" value="1"/>
</dbReference>